<evidence type="ECO:0000313" key="2">
    <source>
        <dbReference type="EMBL" id="KAK3213608.1"/>
    </source>
</evidence>
<sequence length="395" mass="43534">MRVPLEILRSILEHVQEITTRVELLRLRLVNSTFDQEILSLLFTDTPQAPHPPSPFHDQETLSHRYWRWISYTDRTRSGALTFRFINSANWTTVPASLQRKYLRFRLTRYGDQQSLFAGLFIGVRELVSSMRAVSEEGDSLTETMLSLCAFESKTAWVAAHHAPNLFKVVCHMNELCCVKGSDGGEPQDGDENEDTDRDPHFQTWTSQISTAYNYLLAALPLLHSSPPSLSQILTSNPDIDILATALPFGASILTFAISRASPPSSHTSSPSGPSPRTPPAPAPSSPPPQRPTASPTLPLLPPPPRFPAPLFLPPSDTHSILSILYTEFARIRILARKSRPEKLLAKAIWRDDAALVDFLIEKVEGGKWVGELKASMEAVLAVGGSGSRGGIGRG</sequence>
<keyword evidence="3" id="KW-1185">Reference proteome</keyword>
<comment type="caution">
    <text evidence="2">The sequence shown here is derived from an EMBL/GenBank/DDBJ whole genome shotgun (WGS) entry which is preliminary data.</text>
</comment>
<proteinExistence type="predicted"/>
<feature type="compositionally biased region" description="Pro residues" evidence="1">
    <location>
        <begin position="273"/>
        <end position="291"/>
    </location>
</feature>
<dbReference type="AlphaFoldDB" id="A0AAN6RIH1"/>
<accession>A0AAN6RIH1</accession>
<dbReference type="Proteomes" id="UP001280581">
    <property type="component" value="Unassembled WGS sequence"/>
</dbReference>
<evidence type="ECO:0000256" key="1">
    <source>
        <dbReference type="SAM" id="MobiDB-lite"/>
    </source>
</evidence>
<protein>
    <submittedName>
        <fullName evidence="2">Uncharacterized protein</fullName>
    </submittedName>
</protein>
<feature type="compositionally biased region" description="Low complexity" evidence="1">
    <location>
        <begin position="262"/>
        <end position="272"/>
    </location>
</feature>
<name>A0AAN6RIH1_9PLEO</name>
<evidence type="ECO:0000313" key="3">
    <source>
        <dbReference type="Proteomes" id="UP001280581"/>
    </source>
</evidence>
<dbReference type="EMBL" id="WVTA01000004">
    <property type="protein sequence ID" value="KAK3213608.1"/>
    <property type="molecule type" value="Genomic_DNA"/>
</dbReference>
<organism evidence="2 3">
    <name type="scientific">Pseudopithomyces chartarum</name>
    <dbReference type="NCBI Taxonomy" id="1892770"/>
    <lineage>
        <taxon>Eukaryota</taxon>
        <taxon>Fungi</taxon>
        <taxon>Dikarya</taxon>
        <taxon>Ascomycota</taxon>
        <taxon>Pezizomycotina</taxon>
        <taxon>Dothideomycetes</taxon>
        <taxon>Pleosporomycetidae</taxon>
        <taxon>Pleosporales</taxon>
        <taxon>Massarineae</taxon>
        <taxon>Didymosphaeriaceae</taxon>
        <taxon>Pseudopithomyces</taxon>
    </lineage>
</organism>
<gene>
    <name evidence="2" type="ORF">GRF29_28g456360</name>
</gene>
<reference evidence="2 3" key="1">
    <citation type="submission" date="2021-02" db="EMBL/GenBank/DDBJ databases">
        <title>Genome assembly of Pseudopithomyces chartarum.</title>
        <authorList>
            <person name="Jauregui R."/>
            <person name="Singh J."/>
            <person name="Voisey C."/>
        </authorList>
    </citation>
    <scope>NUCLEOTIDE SEQUENCE [LARGE SCALE GENOMIC DNA]</scope>
    <source>
        <strain evidence="2 3">AGR01</strain>
    </source>
</reference>
<feature type="region of interest" description="Disordered" evidence="1">
    <location>
        <begin position="262"/>
        <end position="300"/>
    </location>
</feature>